<dbReference type="OrthoDB" id="755778at2759"/>
<proteinExistence type="inferred from homology"/>
<dbReference type="InterPro" id="IPR052306">
    <property type="entry name" value="CYP450_71D"/>
</dbReference>
<dbReference type="PANTHER" id="PTHR47953:SF19">
    <property type="entry name" value="OS06G0641600 PROTEIN"/>
    <property type="match status" value="1"/>
</dbReference>
<dbReference type="STRING" id="4565.A0A3B6D771"/>
<dbReference type="InterPro" id="IPR036396">
    <property type="entry name" value="Cyt_P450_sf"/>
</dbReference>
<keyword evidence="11" id="KW-0472">Membrane</keyword>
<keyword evidence="14" id="KW-1185">Reference proteome</keyword>
<dbReference type="GO" id="GO:0016020">
    <property type="term" value="C:membrane"/>
    <property type="evidence" value="ECO:0007669"/>
    <property type="project" value="UniProtKB-SubCell"/>
</dbReference>
<comment type="similarity">
    <text evidence="3">Belongs to the cytochrome P450 family.</text>
</comment>
<keyword evidence="7" id="KW-1133">Transmembrane helix</keyword>
<keyword evidence="10" id="KW-0503">Monooxygenase</keyword>
<dbReference type="Proteomes" id="UP000019116">
    <property type="component" value="Chromosome 2D"/>
</dbReference>
<dbReference type="SUPFAM" id="SSF48264">
    <property type="entry name" value="Cytochrome P450"/>
    <property type="match status" value="1"/>
</dbReference>
<evidence type="ECO:0000256" key="2">
    <source>
        <dbReference type="ARBA" id="ARBA00004167"/>
    </source>
</evidence>
<evidence type="ECO:0000256" key="7">
    <source>
        <dbReference type="ARBA" id="ARBA00022989"/>
    </source>
</evidence>
<evidence type="ECO:0000256" key="9">
    <source>
        <dbReference type="ARBA" id="ARBA00023004"/>
    </source>
</evidence>
<protein>
    <recommendedName>
        <fullName evidence="15">Cytochrome P450</fullName>
    </recommendedName>
</protein>
<evidence type="ECO:0000256" key="5">
    <source>
        <dbReference type="ARBA" id="ARBA00022692"/>
    </source>
</evidence>
<comment type="cofactor">
    <cofactor evidence="1">
        <name>heme</name>
        <dbReference type="ChEBI" id="CHEBI:30413"/>
    </cofactor>
</comment>
<reference evidence="13" key="2">
    <citation type="submission" date="2018-10" db="UniProtKB">
        <authorList>
            <consortium name="EnsemblPlants"/>
        </authorList>
    </citation>
    <scope>IDENTIFICATION</scope>
</reference>
<comment type="subcellular location">
    <subcellularLocation>
        <location evidence="2">Membrane</location>
        <topology evidence="2">Single-pass membrane protein</topology>
    </subcellularLocation>
</comment>
<keyword evidence="6" id="KW-0479">Metal-binding</keyword>
<keyword evidence="4" id="KW-0349">Heme</keyword>
<dbReference type="AlphaFoldDB" id="A0A3B6D771"/>
<evidence type="ECO:0000256" key="12">
    <source>
        <dbReference type="SAM" id="SignalP"/>
    </source>
</evidence>
<dbReference type="Gramene" id="TraesROB_scaffold_018105_01G000300.1">
    <property type="protein sequence ID" value="TraesROB_scaffold_018105_01G000300.1"/>
    <property type="gene ID" value="TraesROB_scaffold_018105_01G000300"/>
</dbReference>
<dbReference type="GO" id="GO:0004497">
    <property type="term" value="F:monooxygenase activity"/>
    <property type="evidence" value="ECO:0007669"/>
    <property type="project" value="UniProtKB-KW"/>
</dbReference>
<dbReference type="PaxDb" id="4565-Traes_2DS_EC07FE7DE.1"/>
<sequence length="64" mass="7050">MCPGVALGLANMELLLASLLYHFNWELPAGGTPEELDMSEVFGIAVSRKSKLVLRAMEHTTFEN</sequence>
<evidence type="ECO:0000256" key="10">
    <source>
        <dbReference type="ARBA" id="ARBA00023033"/>
    </source>
</evidence>
<dbReference type="Gramene" id="TraesCS2D03G0010800.1">
    <property type="protein sequence ID" value="TraesCS2D03G0010800.1.CDS1"/>
    <property type="gene ID" value="TraesCS2D03G0010800"/>
</dbReference>
<dbReference type="GO" id="GO:0016705">
    <property type="term" value="F:oxidoreductase activity, acting on paired donors, with incorporation or reduction of molecular oxygen"/>
    <property type="evidence" value="ECO:0007669"/>
    <property type="project" value="InterPro"/>
</dbReference>
<dbReference type="Gramene" id="TraesWEE_scaffold_794530_01G000100.1">
    <property type="protein sequence ID" value="TraesWEE_scaffold_794530_01G000100.1"/>
    <property type="gene ID" value="TraesWEE_scaffold_794530_01G000100"/>
</dbReference>
<dbReference type="SMR" id="A0A3B6D771"/>
<dbReference type="Gramene" id="TraesKAR2D01G0003160.1">
    <property type="protein sequence ID" value="cds.TraesKAR2D01G0003160.1"/>
    <property type="gene ID" value="TraesKAR2D01G0003160"/>
</dbReference>
<evidence type="ECO:0000256" key="1">
    <source>
        <dbReference type="ARBA" id="ARBA00001971"/>
    </source>
</evidence>
<evidence type="ECO:0000256" key="4">
    <source>
        <dbReference type="ARBA" id="ARBA00022617"/>
    </source>
</evidence>
<dbReference type="Gramene" id="TraesCLE_scaffold_103936_01G000100.1">
    <property type="protein sequence ID" value="TraesCLE_scaffold_103936_01G000100.1"/>
    <property type="gene ID" value="TraesCLE_scaffold_103936_01G000100"/>
</dbReference>
<evidence type="ECO:0000256" key="8">
    <source>
        <dbReference type="ARBA" id="ARBA00023002"/>
    </source>
</evidence>
<keyword evidence="8" id="KW-0560">Oxidoreductase</keyword>
<feature type="chain" id="PRO_5043172654" description="Cytochrome P450" evidence="12">
    <location>
        <begin position="18"/>
        <end position="64"/>
    </location>
</feature>
<dbReference type="EnsemblPlants" id="TraesCS2D02G005900.1">
    <property type="protein sequence ID" value="TraesCS2D02G005900.1.cds1"/>
    <property type="gene ID" value="TraesCS2D02G005900"/>
</dbReference>
<keyword evidence="9" id="KW-0408">Iron</keyword>
<dbReference type="GO" id="GO:0020037">
    <property type="term" value="F:heme binding"/>
    <property type="evidence" value="ECO:0007669"/>
    <property type="project" value="InterPro"/>
</dbReference>
<keyword evidence="12" id="KW-0732">Signal</keyword>
<evidence type="ECO:0000313" key="14">
    <source>
        <dbReference type="Proteomes" id="UP000019116"/>
    </source>
</evidence>
<organism evidence="13">
    <name type="scientific">Triticum aestivum</name>
    <name type="common">Wheat</name>
    <dbReference type="NCBI Taxonomy" id="4565"/>
    <lineage>
        <taxon>Eukaryota</taxon>
        <taxon>Viridiplantae</taxon>
        <taxon>Streptophyta</taxon>
        <taxon>Embryophyta</taxon>
        <taxon>Tracheophyta</taxon>
        <taxon>Spermatophyta</taxon>
        <taxon>Magnoliopsida</taxon>
        <taxon>Liliopsida</taxon>
        <taxon>Poales</taxon>
        <taxon>Poaceae</taxon>
        <taxon>BOP clade</taxon>
        <taxon>Pooideae</taxon>
        <taxon>Triticodae</taxon>
        <taxon>Triticeae</taxon>
        <taxon>Triticinae</taxon>
        <taxon>Triticum</taxon>
    </lineage>
</organism>
<dbReference type="GO" id="GO:0005506">
    <property type="term" value="F:iron ion binding"/>
    <property type="evidence" value="ECO:0007669"/>
    <property type="project" value="InterPro"/>
</dbReference>
<dbReference type="PANTHER" id="PTHR47953">
    <property type="entry name" value="OS08G0105600 PROTEIN"/>
    <property type="match status" value="1"/>
</dbReference>
<feature type="signal peptide" evidence="12">
    <location>
        <begin position="1"/>
        <end position="17"/>
    </location>
</feature>
<name>A0A3B6D771_WHEAT</name>
<evidence type="ECO:0008006" key="15">
    <source>
        <dbReference type="Google" id="ProtNLM"/>
    </source>
</evidence>
<dbReference type="Gramene" id="TraesCS2D02G005900.1">
    <property type="protein sequence ID" value="TraesCS2D02G005900.1.cds1"/>
    <property type="gene ID" value="TraesCS2D02G005900"/>
</dbReference>
<evidence type="ECO:0000256" key="3">
    <source>
        <dbReference type="ARBA" id="ARBA00010617"/>
    </source>
</evidence>
<evidence type="ECO:0000256" key="6">
    <source>
        <dbReference type="ARBA" id="ARBA00022723"/>
    </source>
</evidence>
<evidence type="ECO:0000313" key="13">
    <source>
        <dbReference type="EnsemblPlants" id="TraesCS2D02G005900.1.cds1"/>
    </source>
</evidence>
<evidence type="ECO:0000256" key="11">
    <source>
        <dbReference type="ARBA" id="ARBA00023136"/>
    </source>
</evidence>
<accession>A0A3B6D771</accession>
<dbReference type="Gramene" id="TraesRN2D0100013300.1">
    <property type="protein sequence ID" value="TraesRN2D0100013300.1"/>
    <property type="gene ID" value="TraesRN2D0100013300"/>
</dbReference>
<dbReference type="Gene3D" id="1.10.630.10">
    <property type="entry name" value="Cytochrome P450"/>
    <property type="match status" value="1"/>
</dbReference>
<reference evidence="13" key="1">
    <citation type="submission" date="2018-08" db="EMBL/GenBank/DDBJ databases">
        <authorList>
            <person name="Rossello M."/>
        </authorList>
    </citation>
    <scope>NUCLEOTIDE SEQUENCE [LARGE SCALE GENOMIC DNA]</scope>
    <source>
        <strain evidence="13">cv. Chinese Spring</strain>
    </source>
</reference>
<keyword evidence="5" id="KW-0812">Transmembrane</keyword>